<reference evidence="1 2" key="1">
    <citation type="submission" date="2023-08" db="EMBL/GenBank/DDBJ databases">
        <title>Black Yeasts Isolated from many extreme environments.</title>
        <authorList>
            <person name="Coleine C."/>
            <person name="Stajich J.E."/>
            <person name="Selbmann L."/>
        </authorList>
    </citation>
    <scope>NUCLEOTIDE SEQUENCE [LARGE SCALE GENOMIC DNA]</scope>
    <source>
        <strain evidence="1 2">CCFEE 5935</strain>
    </source>
</reference>
<dbReference type="GeneID" id="89923305"/>
<keyword evidence="2" id="KW-1185">Reference proteome</keyword>
<dbReference type="SUPFAM" id="SSF57850">
    <property type="entry name" value="RING/U-box"/>
    <property type="match status" value="1"/>
</dbReference>
<organism evidence="1 2">
    <name type="scientific">Saxophila tyrrhenica</name>
    <dbReference type="NCBI Taxonomy" id="1690608"/>
    <lineage>
        <taxon>Eukaryota</taxon>
        <taxon>Fungi</taxon>
        <taxon>Dikarya</taxon>
        <taxon>Ascomycota</taxon>
        <taxon>Pezizomycotina</taxon>
        <taxon>Dothideomycetes</taxon>
        <taxon>Dothideomycetidae</taxon>
        <taxon>Mycosphaerellales</taxon>
        <taxon>Extremaceae</taxon>
        <taxon>Saxophila</taxon>
    </lineage>
</organism>
<dbReference type="AlphaFoldDB" id="A0AAV9PJZ7"/>
<accession>A0AAV9PJZ7</accession>
<gene>
    <name evidence="1" type="ORF">LTR77_001958</name>
</gene>
<evidence type="ECO:0000313" key="1">
    <source>
        <dbReference type="EMBL" id="KAK5173277.1"/>
    </source>
</evidence>
<protein>
    <submittedName>
        <fullName evidence="1">Uncharacterized protein</fullName>
    </submittedName>
</protein>
<evidence type="ECO:0000313" key="2">
    <source>
        <dbReference type="Proteomes" id="UP001337655"/>
    </source>
</evidence>
<name>A0AAV9PJZ7_9PEZI</name>
<dbReference type="RefSeq" id="XP_064661972.1">
    <property type="nucleotide sequence ID" value="XM_064799217.1"/>
</dbReference>
<dbReference type="Proteomes" id="UP001337655">
    <property type="component" value="Unassembled WGS sequence"/>
</dbReference>
<proteinExistence type="predicted"/>
<comment type="caution">
    <text evidence="1">The sequence shown here is derived from an EMBL/GenBank/DDBJ whole genome shotgun (WGS) entry which is preliminary data.</text>
</comment>
<dbReference type="EMBL" id="JAVRRT010000003">
    <property type="protein sequence ID" value="KAK5173277.1"/>
    <property type="molecule type" value="Genomic_DNA"/>
</dbReference>
<sequence>MTVGERTELLQFLSREMPIELDEDYLDPKVVAVIDHNLPSGLDFIHGMFASLQKQPEECAICYDDMVSPAHIANGTNITFCPKDCPIGNNNCWHRYHKRWILAAYKVTQKSGYHYPTADEGEPTMHTCPLGCQWFMWSRELVDAELVKGWMSERWREELETPSTKPILDITANHGFFLGLDEWKTPAVQGTGLRFWVCRDALNLLQKLWPEFYAMQQNLEMEGYWKLKYDEDQVRQWDQAYGALRCAGSKGLE</sequence>